<name>A0AAW3YV75_9GAMM</name>
<gene>
    <name evidence="5" type="ORF">ID854_17070</name>
</gene>
<evidence type="ECO:0000313" key="5">
    <source>
        <dbReference type="EMBL" id="MBD2802102.1"/>
    </source>
</evidence>
<feature type="non-terminal residue" evidence="5">
    <location>
        <position position="1"/>
    </location>
</feature>
<dbReference type="AlphaFoldDB" id="A0AAW3YV75"/>
<protein>
    <recommendedName>
        <fullName evidence="6">Isoleucine--tRNA ligase</fullName>
    </recommendedName>
</protein>
<dbReference type="Pfam" id="PF19302">
    <property type="entry name" value="DUF5915"/>
    <property type="match status" value="1"/>
</dbReference>
<evidence type="ECO:0000256" key="3">
    <source>
        <dbReference type="ARBA" id="ARBA00022840"/>
    </source>
</evidence>
<evidence type="ECO:0008006" key="6">
    <source>
        <dbReference type="Google" id="ProtNLM"/>
    </source>
</evidence>
<comment type="caution">
    <text evidence="5">The sequence shown here is derived from an EMBL/GenBank/DDBJ whole genome shotgun (WGS) entry which is preliminary data.</text>
</comment>
<dbReference type="SUPFAM" id="SSF47323">
    <property type="entry name" value="Anticodon-binding domain of a subclass of class I aminoacyl-tRNA synthetases"/>
    <property type="match status" value="1"/>
</dbReference>
<reference evidence="5" key="2">
    <citation type="journal article" date="2024" name="Toxins">
        <title>Genome Sequence Analysis of Native Xenorhabdus Strains Isolated from Entomopathogenic Nematodes in Argentina.</title>
        <authorList>
            <person name="Palma L."/>
            <person name="Frizzo L."/>
            <person name="Kaiser S."/>
            <person name="Berry C."/>
            <person name="Caballero P."/>
            <person name="Bode H.B."/>
            <person name="Del Valle E.E."/>
        </authorList>
    </citation>
    <scope>NUCLEOTIDE SEQUENCE</scope>
    <source>
        <strain evidence="5">M</strain>
    </source>
</reference>
<organism evidence="5">
    <name type="scientific">Xenorhabdus szentirmaii</name>
    <dbReference type="NCBI Taxonomy" id="290112"/>
    <lineage>
        <taxon>Bacteria</taxon>
        <taxon>Pseudomonadati</taxon>
        <taxon>Pseudomonadota</taxon>
        <taxon>Gammaproteobacteria</taxon>
        <taxon>Enterobacterales</taxon>
        <taxon>Morganellaceae</taxon>
        <taxon>Xenorhabdus</taxon>
    </lineage>
</organism>
<keyword evidence="1" id="KW-0436">Ligase</keyword>
<dbReference type="GO" id="GO:0005524">
    <property type="term" value="F:ATP binding"/>
    <property type="evidence" value="ECO:0007669"/>
    <property type="project" value="UniProtKB-KW"/>
</dbReference>
<evidence type="ECO:0000256" key="2">
    <source>
        <dbReference type="ARBA" id="ARBA00022741"/>
    </source>
</evidence>
<proteinExistence type="predicted"/>
<dbReference type="InterPro" id="IPR009080">
    <property type="entry name" value="tRNAsynth_Ia_anticodon-bd"/>
</dbReference>
<reference evidence="5" key="1">
    <citation type="submission" date="2020-09" db="EMBL/GenBank/DDBJ databases">
        <authorList>
            <person name="Palma L."/>
            <person name="Caballero P."/>
            <person name="Berry C."/>
            <person name="Del Valle E."/>
        </authorList>
    </citation>
    <scope>NUCLEOTIDE SEQUENCE</scope>
    <source>
        <strain evidence="5">M</strain>
    </source>
</reference>
<keyword evidence="4" id="KW-0030">Aminoacyl-tRNA synthetase</keyword>
<dbReference type="GO" id="GO:0004812">
    <property type="term" value="F:aminoacyl-tRNA ligase activity"/>
    <property type="evidence" value="ECO:0007669"/>
    <property type="project" value="UniProtKB-KW"/>
</dbReference>
<dbReference type="Proteomes" id="UP001193920">
    <property type="component" value="Unassembled WGS sequence"/>
</dbReference>
<evidence type="ECO:0000256" key="1">
    <source>
        <dbReference type="ARBA" id="ARBA00022598"/>
    </source>
</evidence>
<accession>A0AAW3YV75</accession>
<dbReference type="GO" id="GO:0006418">
    <property type="term" value="P:tRNA aminoacylation for protein translation"/>
    <property type="evidence" value="ECO:0007669"/>
    <property type="project" value="InterPro"/>
</dbReference>
<keyword evidence="3" id="KW-0067">ATP-binding</keyword>
<evidence type="ECO:0000256" key="4">
    <source>
        <dbReference type="ARBA" id="ARBA00023146"/>
    </source>
</evidence>
<keyword evidence="2" id="KW-0547">Nucleotide-binding</keyword>
<dbReference type="EMBL" id="JACXBF010000451">
    <property type="protein sequence ID" value="MBD2802102.1"/>
    <property type="molecule type" value="Genomic_DNA"/>
</dbReference>
<sequence>QYTVMLDTNVTEELLQEGVAREFIRAVQEYRKQLNLPVNLRVDVILDTEEELQRTLTNHKDLLEENLLVKQFTFGHLTNEDDELSLGETKLRIKLSAAN</sequence>